<keyword evidence="7" id="KW-0472">Membrane</keyword>
<dbReference type="PANTHER" id="PTHR45694">
    <property type="entry name" value="GLUTAREDOXIN 2"/>
    <property type="match status" value="1"/>
</dbReference>
<dbReference type="Gene3D" id="3.40.30.10">
    <property type="entry name" value="Glutaredoxin"/>
    <property type="match status" value="1"/>
</dbReference>
<evidence type="ECO:0000256" key="6">
    <source>
        <dbReference type="SAM" id="Coils"/>
    </source>
</evidence>
<dbReference type="GO" id="GO:0034599">
    <property type="term" value="P:cellular response to oxidative stress"/>
    <property type="evidence" value="ECO:0007669"/>
    <property type="project" value="TreeGrafter"/>
</dbReference>
<dbReference type="PANTHER" id="PTHR45694:SF5">
    <property type="entry name" value="GLUTAREDOXIN 2"/>
    <property type="match status" value="1"/>
</dbReference>
<keyword evidence="7" id="KW-1133">Transmembrane helix</keyword>
<evidence type="ECO:0000256" key="2">
    <source>
        <dbReference type="ARBA" id="ARBA00022448"/>
    </source>
</evidence>
<feature type="domain" description="Glutaredoxin" evidence="8">
    <location>
        <begin position="141"/>
        <end position="208"/>
    </location>
</feature>
<dbReference type="InterPro" id="IPR009703">
    <property type="entry name" value="Selenoprotein_S"/>
</dbReference>
<proteinExistence type="predicted"/>
<comment type="function">
    <text evidence="1">Has a glutathione-disulfide oxidoreductase activity in the presence of NADPH and glutathione reductase. Reduces low molecular weight disulfides and proteins.</text>
</comment>
<reference evidence="10" key="1">
    <citation type="submission" date="2024-02" db="UniProtKB">
        <authorList>
            <consortium name="WormBaseParasite"/>
        </authorList>
    </citation>
    <scope>IDENTIFICATION</scope>
</reference>
<evidence type="ECO:0000256" key="5">
    <source>
        <dbReference type="ARBA" id="ARBA00023284"/>
    </source>
</evidence>
<dbReference type="PRINTS" id="PR00160">
    <property type="entry name" value="GLUTAREDOXIN"/>
</dbReference>
<dbReference type="Proteomes" id="UP000887575">
    <property type="component" value="Unassembled WGS sequence"/>
</dbReference>
<evidence type="ECO:0000313" key="10">
    <source>
        <dbReference type="WBParaSite" id="MBELARI_LOCUS10060"/>
    </source>
</evidence>
<dbReference type="AlphaFoldDB" id="A0AAF3E808"/>
<organism evidence="9 10">
    <name type="scientific">Mesorhabditis belari</name>
    <dbReference type="NCBI Taxonomy" id="2138241"/>
    <lineage>
        <taxon>Eukaryota</taxon>
        <taxon>Metazoa</taxon>
        <taxon>Ecdysozoa</taxon>
        <taxon>Nematoda</taxon>
        <taxon>Chromadorea</taxon>
        <taxon>Rhabditida</taxon>
        <taxon>Rhabditina</taxon>
        <taxon>Rhabditomorpha</taxon>
        <taxon>Rhabditoidea</taxon>
        <taxon>Rhabditidae</taxon>
        <taxon>Mesorhabditinae</taxon>
        <taxon>Mesorhabditis</taxon>
    </lineage>
</organism>
<keyword evidence="2" id="KW-0813">Transport</keyword>
<accession>A0AAF3E808</accession>
<dbReference type="GO" id="GO:0005789">
    <property type="term" value="C:endoplasmic reticulum membrane"/>
    <property type="evidence" value="ECO:0007669"/>
    <property type="project" value="InterPro"/>
</dbReference>
<evidence type="ECO:0000256" key="3">
    <source>
        <dbReference type="ARBA" id="ARBA00022982"/>
    </source>
</evidence>
<dbReference type="WBParaSite" id="MBELARI_LOCUS10060">
    <property type="protein sequence ID" value="MBELARI_LOCUS10060"/>
    <property type="gene ID" value="MBELARI_LOCUS10060"/>
</dbReference>
<keyword evidence="6" id="KW-0175">Coiled coil</keyword>
<dbReference type="InterPro" id="IPR036249">
    <property type="entry name" value="Thioredoxin-like_sf"/>
</dbReference>
<evidence type="ECO:0000256" key="4">
    <source>
        <dbReference type="ARBA" id="ARBA00023157"/>
    </source>
</evidence>
<dbReference type="GO" id="GO:0006886">
    <property type="term" value="P:intracellular protein transport"/>
    <property type="evidence" value="ECO:0007669"/>
    <property type="project" value="InterPro"/>
</dbReference>
<keyword evidence="5" id="KW-0676">Redox-active center</keyword>
<dbReference type="GO" id="GO:0015038">
    <property type="term" value="F:glutathione disulfide oxidoreductase activity"/>
    <property type="evidence" value="ECO:0007669"/>
    <property type="project" value="TreeGrafter"/>
</dbReference>
<name>A0AAF3E808_9BILA</name>
<dbReference type="InterPro" id="IPR011767">
    <property type="entry name" value="GLR_AS"/>
</dbReference>
<dbReference type="CDD" id="cd03419">
    <property type="entry name" value="GRX_GRXh_1_2_like"/>
    <property type="match status" value="1"/>
</dbReference>
<dbReference type="NCBIfam" id="TIGR02180">
    <property type="entry name" value="GRX_euk"/>
    <property type="match status" value="1"/>
</dbReference>
<dbReference type="SUPFAM" id="SSF52833">
    <property type="entry name" value="Thioredoxin-like"/>
    <property type="match status" value="1"/>
</dbReference>
<evidence type="ECO:0000313" key="9">
    <source>
        <dbReference type="Proteomes" id="UP000887575"/>
    </source>
</evidence>
<dbReference type="Pfam" id="PF06936">
    <property type="entry name" value="Selenoprotein_S"/>
    <property type="match status" value="1"/>
</dbReference>
<keyword evidence="7" id="KW-0812">Transmembrane</keyword>
<sequence>MVFQIFYDIVFSPFGWVIVFGICSAYFFHKKYVAPYLEQLNNEKELEERKKFDKSVDDKVADKVRQARERQQQEYERVAAEQKLKEEEKKKEKLEKMKKEEEKESVYKHAVGSHSVKKVFPAAKEETPKEIIARFIASKPIVVFSKTWCPFCRKVKAALATYRLSVDSFEYVELDERNDLPGEKILDELLQMTGARSVPRVFINGNFIGGCDDTIRLQREGTLDKIIQEALK</sequence>
<dbReference type="InterPro" id="IPR014025">
    <property type="entry name" value="Glutaredoxin_subgr"/>
</dbReference>
<keyword evidence="3" id="KW-0249">Electron transport</keyword>
<dbReference type="InterPro" id="IPR011899">
    <property type="entry name" value="Glutaredoxin_euk/vir"/>
</dbReference>
<keyword evidence="9" id="KW-1185">Reference proteome</keyword>
<keyword evidence="4" id="KW-1015">Disulfide bond</keyword>
<evidence type="ECO:0000259" key="8">
    <source>
        <dbReference type="Pfam" id="PF00462"/>
    </source>
</evidence>
<evidence type="ECO:0000256" key="1">
    <source>
        <dbReference type="ARBA" id="ARBA00002549"/>
    </source>
</evidence>
<feature type="coiled-coil region" evidence="6">
    <location>
        <begin position="61"/>
        <end position="104"/>
    </location>
</feature>
<dbReference type="InterPro" id="IPR002109">
    <property type="entry name" value="Glutaredoxin"/>
</dbReference>
<evidence type="ECO:0000256" key="7">
    <source>
        <dbReference type="SAM" id="Phobius"/>
    </source>
</evidence>
<dbReference type="PROSITE" id="PS00195">
    <property type="entry name" value="GLUTAREDOXIN_1"/>
    <property type="match status" value="1"/>
</dbReference>
<dbReference type="Pfam" id="PF00462">
    <property type="entry name" value="Glutaredoxin"/>
    <property type="match status" value="1"/>
</dbReference>
<dbReference type="PROSITE" id="PS51354">
    <property type="entry name" value="GLUTAREDOXIN_2"/>
    <property type="match status" value="1"/>
</dbReference>
<feature type="transmembrane region" description="Helical" evidence="7">
    <location>
        <begin position="6"/>
        <end position="28"/>
    </location>
</feature>
<protein>
    <submittedName>
        <fullName evidence="10">Glutaredoxin domain-containing protein</fullName>
    </submittedName>
</protein>